<evidence type="ECO:0000256" key="8">
    <source>
        <dbReference type="ARBA" id="ARBA00038235"/>
    </source>
</evidence>
<comment type="similarity">
    <text evidence="8">Belongs to the Antp homeobox family. Deformed subfamily.</text>
</comment>
<accession>A0A0F6QJH0</accession>
<dbReference type="GO" id="GO:0045944">
    <property type="term" value="P:positive regulation of transcription by RNA polymerase II"/>
    <property type="evidence" value="ECO:0007669"/>
    <property type="project" value="TreeGrafter"/>
</dbReference>
<evidence type="ECO:0000256" key="3">
    <source>
        <dbReference type="ARBA" id="ARBA00023015"/>
    </source>
</evidence>
<organism evidence="12">
    <name type="scientific">Maculaura alaskensis</name>
    <dbReference type="NCBI Taxonomy" id="187798"/>
    <lineage>
        <taxon>Eukaryota</taxon>
        <taxon>Metazoa</taxon>
        <taxon>Spiralia</taxon>
        <taxon>Lophotrochozoa</taxon>
        <taxon>Nemertea</taxon>
        <taxon>Pilidiophora</taxon>
        <taxon>Heteronemertea</taxon>
        <taxon>Lineidae</taxon>
        <taxon>Maculaura</taxon>
    </lineage>
</organism>
<feature type="domain" description="Homeobox" evidence="11">
    <location>
        <begin position="170"/>
        <end position="230"/>
    </location>
</feature>
<dbReference type="PROSITE" id="PS00032">
    <property type="entry name" value="ANTENNAPEDIA"/>
    <property type="match status" value="1"/>
</dbReference>
<dbReference type="InterPro" id="IPR001827">
    <property type="entry name" value="Homeobox_Antennapedia_CS"/>
</dbReference>
<dbReference type="PRINTS" id="PR00024">
    <property type="entry name" value="HOMEOBOX"/>
</dbReference>
<keyword evidence="4 9" id="KW-0238">DNA-binding</keyword>
<keyword evidence="2" id="KW-0217">Developmental protein</keyword>
<gene>
    <name evidence="12" type="primary">Dfd</name>
</gene>
<dbReference type="Gene3D" id="1.10.10.60">
    <property type="entry name" value="Homeodomain-like"/>
    <property type="match status" value="1"/>
</dbReference>
<dbReference type="CDD" id="cd00086">
    <property type="entry name" value="homeodomain"/>
    <property type="match status" value="1"/>
</dbReference>
<dbReference type="InterPro" id="IPR001356">
    <property type="entry name" value="HD"/>
</dbReference>
<dbReference type="GO" id="GO:0009952">
    <property type="term" value="P:anterior/posterior pattern specification"/>
    <property type="evidence" value="ECO:0007669"/>
    <property type="project" value="TreeGrafter"/>
</dbReference>
<protein>
    <submittedName>
        <fullName evidence="12">MaDfd Hox protein</fullName>
    </submittedName>
</protein>
<evidence type="ECO:0000256" key="10">
    <source>
        <dbReference type="RuleBase" id="RU000682"/>
    </source>
</evidence>
<dbReference type="InterPro" id="IPR020479">
    <property type="entry name" value="HD_metazoa"/>
</dbReference>
<dbReference type="InterPro" id="IPR009057">
    <property type="entry name" value="Homeodomain-like_sf"/>
</dbReference>
<comment type="subcellular location">
    <subcellularLocation>
        <location evidence="1 9 10">Nucleus</location>
    </subcellularLocation>
</comment>
<evidence type="ECO:0000259" key="11">
    <source>
        <dbReference type="PROSITE" id="PS50071"/>
    </source>
</evidence>
<dbReference type="PANTHER" id="PTHR45771:SF6">
    <property type="entry name" value="HOMEOTIC PROTEIN SEX COMBS REDUCED"/>
    <property type="match status" value="1"/>
</dbReference>
<keyword evidence="3" id="KW-0805">Transcription regulation</keyword>
<dbReference type="InterPro" id="IPR017970">
    <property type="entry name" value="Homeobox_CS"/>
</dbReference>
<evidence type="ECO:0000256" key="9">
    <source>
        <dbReference type="PROSITE-ProRule" id="PRU00108"/>
    </source>
</evidence>
<dbReference type="GO" id="GO:0005654">
    <property type="term" value="C:nucleoplasm"/>
    <property type="evidence" value="ECO:0007669"/>
    <property type="project" value="TreeGrafter"/>
</dbReference>
<proteinExistence type="evidence at transcript level"/>
<dbReference type="SUPFAM" id="SSF46689">
    <property type="entry name" value="Homeodomain-like"/>
    <property type="match status" value="1"/>
</dbReference>
<evidence type="ECO:0000256" key="5">
    <source>
        <dbReference type="ARBA" id="ARBA00023155"/>
    </source>
</evidence>
<evidence type="ECO:0000313" key="12">
    <source>
        <dbReference type="EMBL" id="AKE07586.1"/>
    </source>
</evidence>
<dbReference type="EMBL" id="KP762180">
    <property type="protein sequence ID" value="AKE07586.1"/>
    <property type="molecule type" value="mRNA"/>
</dbReference>
<dbReference type="PROSITE" id="PS50071">
    <property type="entry name" value="HOMEOBOX_2"/>
    <property type="match status" value="1"/>
</dbReference>
<dbReference type="InterPro" id="IPR050609">
    <property type="entry name" value="Antp_homeobox_Deformed_sf"/>
</dbReference>
<evidence type="ECO:0000256" key="4">
    <source>
        <dbReference type="ARBA" id="ARBA00023125"/>
    </source>
</evidence>
<dbReference type="GO" id="GO:0000978">
    <property type="term" value="F:RNA polymerase II cis-regulatory region sequence-specific DNA binding"/>
    <property type="evidence" value="ECO:0007669"/>
    <property type="project" value="TreeGrafter"/>
</dbReference>
<keyword evidence="7 9" id="KW-0539">Nucleus</keyword>
<sequence length="269" mass="31074">MSAEFCIWRRGYANLSAGRREKNYFHSIQAKLMIMSSFLMNSSSYVEPKFPPNEEYSHTSYIPNHQTDYYRPQGENYGYHGENMNYEDVKGHYSPTSQSYGYVNGVTAVHHRGMPPQDEHCGPMQLPTTNLDAHPPGGGGGPCTPSTAPVIYPWMKKVHSTTANGNFNGGENKRTRTAYTRHQILELEKEFHFNRYLTRRRRIEIAHALCLTERQIKIWFQNRRMKWKKEHKLPNTKLRLPDAHDAHLTDLSGAMPHHDQVVMREGIAT</sequence>
<dbReference type="InterPro" id="IPR017995">
    <property type="entry name" value="Homeobox_antennapedia"/>
</dbReference>
<dbReference type="PANTHER" id="PTHR45771">
    <property type="entry name" value="HOMEOTIC PROTEIN DEFORMED"/>
    <property type="match status" value="1"/>
</dbReference>
<dbReference type="FunFam" id="1.10.10.60:FF:000029">
    <property type="entry name" value="Homeobox protein Hox-D4"/>
    <property type="match status" value="1"/>
</dbReference>
<dbReference type="GO" id="GO:0000981">
    <property type="term" value="F:DNA-binding transcription factor activity, RNA polymerase II-specific"/>
    <property type="evidence" value="ECO:0007669"/>
    <property type="project" value="InterPro"/>
</dbReference>
<dbReference type="PROSITE" id="PS00027">
    <property type="entry name" value="HOMEOBOX_1"/>
    <property type="match status" value="1"/>
</dbReference>
<feature type="DNA-binding region" description="Homeobox" evidence="9">
    <location>
        <begin position="172"/>
        <end position="231"/>
    </location>
</feature>
<reference evidence="12" key="1">
    <citation type="journal article" date="2015" name="BMC Biol.">
        <title>Hox genes pattern the anterior-posterior axis of the juvenile but not the larva in a maximally-indirect developing invertebrate, Micrura alaskensis (Nemertea).</title>
        <authorList>
            <person name="Hiebert L.S."/>
            <person name="Maslakova S.A."/>
        </authorList>
    </citation>
    <scope>NUCLEOTIDE SEQUENCE</scope>
    <source>
        <strain evidence="12">MAL239652</strain>
    </source>
</reference>
<dbReference type="AlphaFoldDB" id="A0A0F6QJH0"/>
<evidence type="ECO:0000256" key="6">
    <source>
        <dbReference type="ARBA" id="ARBA00023163"/>
    </source>
</evidence>
<dbReference type="PRINTS" id="PR00025">
    <property type="entry name" value="ANTENNAPEDIA"/>
</dbReference>
<name>A0A0F6QJH0_9BILA</name>
<dbReference type="Pfam" id="PF00046">
    <property type="entry name" value="Homeodomain"/>
    <property type="match status" value="1"/>
</dbReference>
<keyword evidence="6" id="KW-0804">Transcription</keyword>
<dbReference type="SMART" id="SM00389">
    <property type="entry name" value="HOX"/>
    <property type="match status" value="1"/>
</dbReference>
<evidence type="ECO:0000256" key="2">
    <source>
        <dbReference type="ARBA" id="ARBA00022473"/>
    </source>
</evidence>
<evidence type="ECO:0000256" key="1">
    <source>
        <dbReference type="ARBA" id="ARBA00004123"/>
    </source>
</evidence>
<evidence type="ECO:0000256" key="7">
    <source>
        <dbReference type="ARBA" id="ARBA00023242"/>
    </source>
</evidence>
<keyword evidence="5 9" id="KW-0371">Homeobox</keyword>